<comment type="caution">
    <text evidence="1">The sequence shown here is derived from an EMBL/GenBank/DDBJ whole genome shotgun (WGS) entry which is preliminary data.</text>
</comment>
<reference evidence="1" key="2">
    <citation type="journal article" date="2023" name="Science">
        <title>Genomic signatures of disease resistance in endangered staghorn corals.</title>
        <authorList>
            <person name="Vollmer S.V."/>
            <person name="Selwyn J.D."/>
            <person name="Despard B.A."/>
            <person name="Roesel C.L."/>
        </authorList>
    </citation>
    <scope>NUCLEOTIDE SEQUENCE</scope>
    <source>
        <strain evidence="1">K2</strain>
    </source>
</reference>
<accession>A0AAD9UZS3</accession>
<sequence>MTKWYPTTHTVNYNKSKLMINMQDIFFPTSHLVAMSLLSLHPVHGSAGPRSYYIKTDTGQIRRNRVQVQLAPPLNNVEPLPEFLKSLHVVAEWFANLPATLTDN</sequence>
<organism evidence="1 2">
    <name type="scientific">Acropora cervicornis</name>
    <name type="common">Staghorn coral</name>
    <dbReference type="NCBI Taxonomy" id="6130"/>
    <lineage>
        <taxon>Eukaryota</taxon>
        <taxon>Metazoa</taxon>
        <taxon>Cnidaria</taxon>
        <taxon>Anthozoa</taxon>
        <taxon>Hexacorallia</taxon>
        <taxon>Scleractinia</taxon>
        <taxon>Astrocoeniina</taxon>
        <taxon>Acroporidae</taxon>
        <taxon>Acropora</taxon>
    </lineage>
</organism>
<dbReference type="EMBL" id="JARQWQ010000060">
    <property type="protein sequence ID" value="KAK2555812.1"/>
    <property type="molecule type" value="Genomic_DNA"/>
</dbReference>
<keyword evidence="2" id="KW-1185">Reference proteome</keyword>
<proteinExistence type="predicted"/>
<reference evidence="1" key="1">
    <citation type="journal article" date="2023" name="G3 (Bethesda)">
        <title>Whole genome assembly and annotation of the endangered Caribbean coral Acropora cervicornis.</title>
        <authorList>
            <person name="Selwyn J.D."/>
            <person name="Vollmer S.V."/>
        </authorList>
    </citation>
    <scope>NUCLEOTIDE SEQUENCE</scope>
    <source>
        <strain evidence="1">K2</strain>
    </source>
</reference>
<evidence type="ECO:0000313" key="2">
    <source>
        <dbReference type="Proteomes" id="UP001249851"/>
    </source>
</evidence>
<name>A0AAD9UZS3_ACRCE</name>
<protein>
    <submittedName>
        <fullName evidence="1">Uncharacterized protein</fullName>
    </submittedName>
</protein>
<dbReference type="Proteomes" id="UP001249851">
    <property type="component" value="Unassembled WGS sequence"/>
</dbReference>
<evidence type="ECO:0000313" key="1">
    <source>
        <dbReference type="EMBL" id="KAK2555812.1"/>
    </source>
</evidence>
<dbReference type="AlphaFoldDB" id="A0AAD9UZS3"/>
<gene>
    <name evidence="1" type="ORF">P5673_022425</name>
</gene>